<dbReference type="GO" id="GO:0070840">
    <property type="term" value="F:dynein complex binding"/>
    <property type="evidence" value="ECO:0007669"/>
    <property type="project" value="UniProtKB-UniRule"/>
</dbReference>
<evidence type="ECO:0000256" key="5">
    <source>
        <dbReference type="ARBA" id="ARBA00022701"/>
    </source>
</evidence>
<keyword evidence="1 11" id="KW-0813">Transport</keyword>
<dbReference type="Gene3D" id="2.130.10.10">
    <property type="entry name" value="YVTN repeat-like/Quinoprotein amine dehydrogenase"/>
    <property type="match status" value="1"/>
</dbReference>
<keyword evidence="2 11" id="KW-0963">Cytoplasm</keyword>
<dbReference type="STRING" id="416450.A0A1V6PZ67"/>
<organism evidence="14 15">
    <name type="scientific">Penicillium antarcticum</name>
    <dbReference type="NCBI Taxonomy" id="416450"/>
    <lineage>
        <taxon>Eukaryota</taxon>
        <taxon>Fungi</taxon>
        <taxon>Dikarya</taxon>
        <taxon>Ascomycota</taxon>
        <taxon>Pezizomycotina</taxon>
        <taxon>Eurotiomycetes</taxon>
        <taxon>Eurotiomycetidae</taxon>
        <taxon>Eurotiales</taxon>
        <taxon>Aspergillaceae</taxon>
        <taxon>Penicillium</taxon>
    </lineage>
</organism>
<dbReference type="Pfam" id="PF24951">
    <property type="entry name" value="LisH_PAC1"/>
    <property type="match status" value="1"/>
</dbReference>
<feature type="repeat" description="WD" evidence="12">
    <location>
        <begin position="107"/>
        <end position="148"/>
    </location>
</feature>
<dbReference type="GO" id="GO:0005874">
    <property type="term" value="C:microtubule"/>
    <property type="evidence" value="ECO:0007669"/>
    <property type="project" value="UniProtKB-KW"/>
</dbReference>
<evidence type="ECO:0000256" key="3">
    <source>
        <dbReference type="ARBA" id="ARBA00022574"/>
    </source>
</evidence>
<dbReference type="InterPro" id="IPR036322">
    <property type="entry name" value="WD40_repeat_dom_sf"/>
</dbReference>
<dbReference type="PIRSF" id="PIRSF037647">
    <property type="entry name" value="Dynein_regulator_Lis1"/>
    <property type="match status" value="1"/>
</dbReference>
<feature type="repeat" description="WD" evidence="12">
    <location>
        <begin position="194"/>
        <end position="236"/>
    </location>
</feature>
<dbReference type="FunFam" id="2.130.10.10:FF:000342">
    <property type="entry name" value="Nuclear distribution protein PAC1"/>
    <property type="match status" value="1"/>
</dbReference>
<sequence length="419" mass="46634">MNQLLTPRQAGELHKAIIAYLSSINVKSTNILQDELFIDGTFDDATRKKYEGLLERKWTSTMRLTRRLQELEATNSKLETQLQSAVTVRSHHDSTNWLPDAQPSHTLQSHREGITCMAFHPVYSSLASGSEDCTIKVWDWEYGQLERTLKGHRRPVLGLDYGGPKDQIRLASCSSDLTIKIWDPSNEYANVRTLCGHDHSVSAVRFLTPNGNLLVSVSRDASIRIWDILTGYCVRTIDSQDEWIRDIAPSLDGRFCVAVGDAQTGTIWDYSSGDTVARLLGHENKIECCVVAPIASHEYLAALGPNKSQEKGLFVATGSRDSTIKLWNERGQLIKTLAGHDTWIRGLAFHPGGKYLLSVSDDKTIRCWDLSQDGRLVKTVKGASHFLSCIRWGPILKQSGGTSHVLAIGSADSSVRVWM</sequence>
<dbReference type="InterPro" id="IPR037190">
    <property type="entry name" value="LIS1_N"/>
</dbReference>
<evidence type="ECO:0000256" key="8">
    <source>
        <dbReference type="ARBA" id="ARBA00023054"/>
    </source>
</evidence>
<dbReference type="Pfam" id="PF00400">
    <property type="entry name" value="WD40"/>
    <property type="match status" value="5"/>
</dbReference>
<evidence type="ECO:0000256" key="7">
    <source>
        <dbReference type="ARBA" id="ARBA00022776"/>
    </source>
</evidence>
<dbReference type="InterPro" id="IPR001680">
    <property type="entry name" value="WD40_rpt"/>
</dbReference>
<feature type="domain" description="PAC1-like LisH-like dimerisation" evidence="13">
    <location>
        <begin position="7"/>
        <end position="40"/>
    </location>
</feature>
<dbReference type="EMBL" id="MDYN01000022">
    <property type="protein sequence ID" value="OQD82243.1"/>
    <property type="molecule type" value="Genomic_DNA"/>
</dbReference>
<dbReference type="GO" id="GO:0051301">
    <property type="term" value="P:cell division"/>
    <property type="evidence" value="ECO:0007669"/>
    <property type="project" value="UniProtKB-KW"/>
</dbReference>
<dbReference type="GO" id="GO:0051012">
    <property type="term" value="P:microtubule sliding"/>
    <property type="evidence" value="ECO:0007669"/>
    <property type="project" value="UniProtKB-UniRule"/>
</dbReference>
<dbReference type="PANTHER" id="PTHR19848">
    <property type="entry name" value="WD40 REPEAT PROTEIN"/>
    <property type="match status" value="1"/>
</dbReference>
<dbReference type="PROSITE" id="PS50082">
    <property type="entry name" value="WD_REPEATS_2"/>
    <property type="match status" value="5"/>
</dbReference>
<evidence type="ECO:0000256" key="9">
    <source>
        <dbReference type="ARBA" id="ARBA00023212"/>
    </source>
</evidence>
<evidence type="ECO:0000256" key="10">
    <source>
        <dbReference type="ARBA" id="ARBA00023306"/>
    </source>
</evidence>
<dbReference type="SMART" id="SM00320">
    <property type="entry name" value="WD40"/>
    <property type="match status" value="7"/>
</dbReference>
<dbReference type="SUPFAM" id="SSF50978">
    <property type="entry name" value="WD40 repeat-like"/>
    <property type="match status" value="1"/>
</dbReference>
<keyword evidence="10 11" id="KW-0131">Cell cycle</keyword>
<comment type="similarity">
    <text evidence="11">Belongs to the WD repeat LIS1/nudF family.</text>
</comment>
<evidence type="ECO:0000313" key="14">
    <source>
        <dbReference type="EMBL" id="OQD82243.1"/>
    </source>
</evidence>
<evidence type="ECO:0000256" key="1">
    <source>
        <dbReference type="ARBA" id="ARBA00022448"/>
    </source>
</evidence>
<reference evidence="15" key="1">
    <citation type="journal article" date="2017" name="Nat. Microbiol.">
        <title>Global analysis of biosynthetic gene clusters reveals vast potential of secondary metabolite production in Penicillium species.</title>
        <authorList>
            <person name="Nielsen J.C."/>
            <person name="Grijseels S."/>
            <person name="Prigent S."/>
            <person name="Ji B."/>
            <person name="Dainat J."/>
            <person name="Nielsen K.F."/>
            <person name="Frisvad J.C."/>
            <person name="Workman M."/>
            <person name="Nielsen J."/>
        </authorList>
    </citation>
    <scope>NUCLEOTIDE SEQUENCE [LARGE SCALE GENOMIC DNA]</scope>
    <source>
        <strain evidence="15">IBT 31811</strain>
    </source>
</reference>
<comment type="caution">
    <text evidence="14">The sequence shown here is derived from an EMBL/GenBank/DDBJ whole genome shotgun (WGS) entry which is preliminary data.</text>
</comment>
<dbReference type="Gene3D" id="1.20.960.30">
    <property type="match status" value="1"/>
</dbReference>
<dbReference type="AlphaFoldDB" id="A0A1V6PZ67"/>
<dbReference type="HAMAP" id="MF_03141">
    <property type="entry name" value="lis1"/>
    <property type="match status" value="1"/>
</dbReference>
<keyword evidence="5 11" id="KW-0493">Microtubule</keyword>
<dbReference type="GO" id="GO:0000922">
    <property type="term" value="C:spindle pole"/>
    <property type="evidence" value="ECO:0007669"/>
    <property type="project" value="UniProtKB-SubCell"/>
</dbReference>
<dbReference type="PANTHER" id="PTHR19848:SF8">
    <property type="entry name" value="F-BOX AND WD REPEAT DOMAIN CONTAINING 7"/>
    <property type="match status" value="1"/>
</dbReference>
<keyword evidence="8 11" id="KW-0175">Coiled coil</keyword>
<evidence type="ECO:0000256" key="2">
    <source>
        <dbReference type="ARBA" id="ARBA00022490"/>
    </source>
</evidence>
<dbReference type="InterPro" id="IPR020472">
    <property type="entry name" value="WD40_PAC1"/>
</dbReference>
<dbReference type="InterPro" id="IPR017252">
    <property type="entry name" value="Dynein_regulator_LIS1"/>
</dbReference>
<proteinExistence type="inferred from homology"/>
<dbReference type="InterPro" id="IPR056795">
    <property type="entry name" value="PAC1-like_LisH-like_dom"/>
</dbReference>
<accession>A0A1V6PZ67</accession>
<dbReference type="InterPro" id="IPR015943">
    <property type="entry name" value="WD40/YVTN_repeat-like_dom_sf"/>
</dbReference>
<comment type="subunit">
    <text evidence="11">Self-associates. Interacts with nudE and dynein.</text>
</comment>
<dbReference type="PROSITE" id="PS00678">
    <property type="entry name" value="WD_REPEATS_1"/>
    <property type="match status" value="1"/>
</dbReference>
<dbReference type="CDD" id="cd00200">
    <property type="entry name" value="WD40"/>
    <property type="match status" value="1"/>
</dbReference>
<protein>
    <recommendedName>
        <fullName evidence="11">Nuclear distribution protein nudF</fullName>
    </recommendedName>
    <alternativeName>
        <fullName evidence="11">Lissencephaly-1 homolog</fullName>
        <shortName evidence="11">LIS-1</shortName>
    </alternativeName>
</protein>
<keyword evidence="4 11" id="KW-0132">Cell division</keyword>
<keyword evidence="3 12" id="KW-0853">WD repeat</keyword>
<feature type="repeat" description="WD" evidence="12">
    <location>
        <begin position="337"/>
        <end position="378"/>
    </location>
</feature>
<dbReference type="Proteomes" id="UP000191672">
    <property type="component" value="Unassembled WGS sequence"/>
</dbReference>
<comment type="subcellular location">
    <subcellularLocation>
        <location evidence="11">Cytoplasm</location>
        <location evidence="11">Cytoskeleton</location>
    </subcellularLocation>
    <subcellularLocation>
        <location evidence="11">Cytoplasm</location>
        <location evidence="11">Cytoskeleton</location>
        <location evidence="11">Spindle pole</location>
    </subcellularLocation>
    <text evidence="11">Localizes to the plus ends of microtubules at the hyphal tip and the mitotic spindle poles.</text>
</comment>
<evidence type="ECO:0000256" key="11">
    <source>
        <dbReference type="HAMAP-Rule" id="MF_03141"/>
    </source>
</evidence>
<evidence type="ECO:0000256" key="12">
    <source>
        <dbReference type="PROSITE-ProRule" id="PRU00221"/>
    </source>
</evidence>
<keyword evidence="7 11" id="KW-0498">Mitosis</keyword>
<name>A0A1V6PZ67_9EURO</name>
<evidence type="ECO:0000259" key="13">
    <source>
        <dbReference type="Pfam" id="PF24951"/>
    </source>
</evidence>
<comment type="function">
    <text evidence="11">Positively regulates the activity of the minus-end directed microtubule motor protein dynein. May enhance dynein-mediated microtubule sliding by targeting dynein to the microtubule plus end. Required for nuclear migration during vegetative growth as well as development. Required for retrograde early endosome (EE) transport from the hyphal tip. Required for localization of dynein to the mitotic spindle poles. Recruits additional proteins to the dynein complex at SPBs.</text>
</comment>
<feature type="repeat" description="WD" evidence="12">
    <location>
        <begin position="314"/>
        <end position="328"/>
    </location>
</feature>
<keyword evidence="15" id="KW-1185">Reference proteome</keyword>
<dbReference type="PRINTS" id="PR00320">
    <property type="entry name" value="GPROTEINBRPT"/>
</dbReference>
<dbReference type="GO" id="GO:0000132">
    <property type="term" value="P:establishment of mitotic spindle orientation"/>
    <property type="evidence" value="ECO:0007669"/>
    <property type="project" value="UniProtKB-UniRule"/>
</dbReference>
<keyword evidence="6" id="KW-0677">Repeat</keyword>
<dbReference type="InterPro" id="IPR019775">
    <property type="entry name" value="WD40_repeat_CS"/>
</dbReference>
<evidence type="ECO:0000313" key="15">
    <source>
        <dbReference type="Proteomes" id="UP000191672"/>
    </source>
</evidence>
<dbReference type="SUPFAM" id="SSF109925">
    <property type="entry name" value="Lissencephaly-1 protein (Lis-1, PAF-AH alpha) N-terminal domain"/>
    <property type="match status" value="1"/>
</dbReference>
<evidence type="ECO:0000256" key="6">
    <source>
        <dbReference type="ARBA" id="ARBA00022737"/>
    </source>
</evidence>
<gene>
    <name evidence="11" type="primary">nudF</name>
    <name evidence="11" type="synonym">lis1</name>
    <name evidence="14" type="ORF">PENANT_c022G06539</name>
</gene>
<keyword evidence="9 11" id="KW-0206">Cytoskeleton</keyword>
<dbReference type="GO" id="GO:0005737">
    <property type="term" value="C:cytoplasm"/>
    <property type="evidence" value="ECO:0007669"/>
    <property type="project" value="UniProtKB-UniRule"/>
</dbReference>
<evidence type="ECO:0000256" key="4">
    <source>
        <dbReference type="ARBA" id="ARBA00022618"/>
    </source>
</evidence>
<dbReference type="GO" id="GO:0005875">
    <property type="term" value="C:microtubule associated complex"/>
    <property type="evidence" value="ECO:0007669"/>
    <property type="project" value="UniProtKB-UniRule"/>
</dbReference>
<feature type="repeat" description="WD" evidence="12">
    <location>
        <begin position="149"/>
        <end position="183"/>
    </location>
</feature>
<feature type="coiled-coil region" evidence="11">
    <location>
        <begin position="61"/>
        <end position="88"/>
    </location>
</feature>
<dbReference type="PROSITE" id="PS50294">
    <property type="entry name" value="WD_REPEATS_REGION"/>
    <property type="match status" value="3"/>
</dbReference>